<keyword evidence="3" id="KW-1185">Reference proteome</keyword>
<dbReference type="Proteomes" id="UP000190092">
    <property type="component" value="Unassembled WGS sequence"/>
</dbReference>
<reference evidence="3" key="1">
    <citation type="submission" date="2017-02" db="EMBL/GenBank/DDBJ databases">
        <authorList>
            <person name="Varghese N."/>
            <person name="Submissions S."/>
        </authorList>
    </citation>
    <scope>NUCLEOTIDE SEQUENCE [LARGE SCALE GENOMIC DNA]</scope>
    <source>
        <strain evidence="3">ATCC 27094</strain>
    </source>
</reference>
<dbReference type="STRING" id="225324.SAMN02745126_04836"/>
<dbReference type="Gene3D" id="3.40.50.9200">
    <property type="entry name" value="Hypothetical protein MTH538"/>
    <property type="match status" value="1"/>
</dbReference>
<dbReference type="SUPFAM" id="SSF52206">
    <property type="entry name" value="Hypothetical protein MTH538"/>
    <property type="match status" value="1"/>
</dbReference>
<evidence type="ECO:0000313" key="3">
    <source>
        <dbReference type="Proteomes" id="UP000190092"/>
    </source>
</evidence>
<dbReference type="RefSeq" id="WP_085936576.1">
    <property type="nucleotide sequence ID" value="NZ_FUWJ01000008.1"/>
</dbReference>
<proteinExistence type="predicted"/>
<evidence type="ECO:0000259" key="1">
    <source>
        <dbReference type="Pfam" id="PF08937"/>
    </source>
</evidence>
<dbReference type="InterPro" id="IPR036490">
    <property type="entry name" value="ThsB_TIR-like_sf"/>
</dbReference>
<feature type="domain" description="Thoeris protein ThsB TIR-like" evidence="1">
    <location>
        <begin position="6"/>
        <end position="103"/>
    </location>
</feature>
<protein>
    <submittedName>
        <fullName evidence="2">MTH538 TIR-like domain</fullName>
    </submittedName>
</protein>
<dbReference type="Pfam" id="PF08937">
    <property type="entry name" value="ThsB_TIR"/>
    <property type="match status" value="1"/>
</dbReference>
<gene>
    <name evidence="2" type="ORF">SAMN02745126_04836</name>
</gene>
<dbReference type="InterPro" id="IPR015032">
    <property type="entry name" value="ThsB__TIR-like_domain"/>
</dbReference>
<accession>A0A1T4SKN9</accession>
<dbReference type="OrthoDB" id="9811746at2"/>
<evidence type="ECO:0000313" key="2">
    <source>
        <dbReference type="EMBL" id="SKA28854.1"/>
    </source>
</evidence>
<name>A0A1T4SKN9_9HYPH</name>
<sequence>MARKVFYSFHYKRDAWRAAQVRNSNVIADEDEYGVIDSVDWETIERQGDAAIKRWINDQLKDTSVTVVLIGAETAERDWVDYEIRKSWERGNALVGVRIHAMKNQDRETDAPGANPFAAMKLTDGTPLSSIVKMYDWVSDDGRGNLGDWVEEAYEARDAYDGETNLMKAEVAAPFIRSTPVPEPAVLPAAEPAVIRKPAEPWAR</sequence>
<dbReference type="AlphaFoldDB" id="A0A1T4SKN9"/>
<organism evidence="2 3">
    <name type="scientific">Enhydrobacter aerosaccus</name>
    <dbReference type="NCBI Taxonomy" id="225324"/>
    <lineage>
        <taxon>Bacteria</taxon>
        <taxon>Pseudomonadati</taxon>
        <taxon>Pseudomonadota</taxon>
        <taxon>Alphaproteobacteria</taxon>
        <taxon>Hyphomicrobiales</taxon>
        <taxon>Enhydrobacter</taxon>
    </lineage>
</organism>
<dbReference type="EMBL" id="FUWJ01000008">
    <property type="protein sequence ID" value="SKA28854.1"/>
    <property type="molecule type" value="Genomic_DNA"/>
</dbReference>